<dbReference type="PANTHER" id="PTHR43386:SF1">
    <property type="entry name" value="D,D-DIPEPTIDE TRANSPORT SYSTEM PERMEASE PROTEIN DDPC-RELATED"/>
    <property type="match status" value="1"/>
</dbReference>
<dbReference type="Pfam" id="PF00528">
    <property type="entry name" value="BPD_transp_1"/>
    <property type="match status" value="1"/>
</dbReference>
<keyword evidence="2 7" id="KW-0813">Transport</keyword>
<name>A0A9W6LNQ5_9FUSO</name>
<feature type="compositionally biased region" description="Basic residues" evidence="8">
    <location>
        <begin position="316"/>
        <end position="325"/>
    </location>
</feature>
<dbReference type="InterPro" id="IPR035906">
    <property type="entry name" value="MetI-like_sf"/>
</dbReference>
<comment type="caution">
    <text evidence="10">The sequence shown here is derived from an EMBL/GenBank/DDBJ whole genome shotgun (WGS) entry which is preliminary data.</text>
</comment>
<sequence>MSTAVSNDKLSREHEKIISPTKQIMIKFKHNKLAMFGLCLLIFLVAIITVTHFYINFSGYNLAKVYMDKKYMAPSMEHIFGTDGQGRDLFLRVLEGGWISIQVGILSTFMSVFIGVSIGAIAGFFGGKIDSIIMRGTEIVSSFPFLAIAMTISAIFADLDAHLRLYLIIFILGSLRWTGLARMVRGQILSLREQEFILATKALGISSYHQITRHLIPNVLTYVIVSGTLTFAGAILSESSLSYLGLSVTEPIPTWGRLLSVAAQDAVVMTKYWWTWVFPGFALFSLIMSINLVGEGLRDAVDPKSQYMSKEQKARLKEKKRREKLMKKEQKLRGKKGTVKDVMISKEEM</sequence>
<comment type="similarity">
    <text evidence="7">Belongs to the binding-protein-dependent transport system permease family.</text>
</comment>
<evidence type="ECO:0000259" key="9">
    <source>
        <dbReference type="PROSITE" id="PS50928"/>
    </source>
</evidence>
<feature type="transmembrane region" description="Helical" evidence="7">
    <location>
        <begin position="33"/>
        <end position="55"/>
    </location>
</feature>
<proteinExistence type="inferred from homology"/>
<feature type="transmembrane region" description="Helical" evidence="7">
    <location>
        <begin position="273"/>
        <end position="294"/>
    </location>
</feature>
<dbReference type="Proteomes" id="UP001144471">
    <property type="component" value="Unassembled WGS sequence"/>
</dbReference>
<evidence type="ECO:0000313" key="11">
    <source>
        <dbReference type="Proteomes" id="UP001144471"/>
    </source>
</evidence>
<dbReference type="Pfam" id="PF12911">
    <property type="entry name" value="OppC_N"/>
    <property type="match status" value="1"/>
</dbReference>
<evidence type="ECO:0000313" key="10">
    <source>
        <dbReference type="EMBL" id="GLI57616.1"/>
    </source>
</evidence>
<keyword evidence="4 7" id="KW-0812">Transmembrane</keyword>
<feature type="transmembrane region" description="Helical" evidence="7">
    <location>
        <begin position="99"/>
        <end position="127"/>
    </location>
</feature>
<evidence type="ECO:0000256" key="2">
    <source>
        <dbReference type="ARBA" id="ARBA00022448"/>
    </source>
</evidence>
<dbReference type="AlphaFoldDB" id="A0A9W6LNQ5"/>
<evidence type="ECO:0000256" key="5">
    <source>
        <dbReference type="ARBA" id="ARBA00022989"/>
    </source>
</evidence>
<dbReference type="RefSeq" id="WP_281837295.1">
    <property type="nucleotide sequence ID" value="NZ_BSDY01000021.1"/>
</dbReference>
<dbReference type="InterPro" id="IPR025966">
    <property type="entry name" value="OppC_N"/>
</dbReference>
<accession>A0A9W6LNQ5</accession>
<feature type="transmembrane region" description="Helical" evidence="7">
    <location>
        <begin position="139"/>
        <end position="157"/>
    </location>
</feature>
<dbReference type="PANTHER" id="PTHR43386">
    <property type="entry name" value="OLIGOPEPTIDE TRANSPORT SYSTEM PERMEASE PROTEIN APPC"/>
    <property type="match status" value="1"/>
</dbReference>
<evidence type="ECO:0000256" key="3">
    <source>
        <dbReference type="ARBA" id="ARBA00022475"/>
    </source>
</evidence>
<dbReference type="InterPro" id="IPR000515">
    <property type="entry name" value="MetI-like"/>
</dbReference>
<reference evidence="10" key="1">
    <citation type="submission" date="2022-12" db="EMBL/GenBank/DDBJ databases">
        <title>Reference genome sequencing for broad-spectrum identification of bacterial and archaeal isolates by mass spectrometry.</title>
        <authorList>
            <person name="Sekiguchi Y."/>
            <person name="Tourlousse D.M."/>
        </authorList>
    </citation>
    <scope>NUCLEOTIDE SEQUENCE</scope>
    <source>
        <strain evidence="10">10succ1</strain>
    </source>
</reference>
<dbReference type="GO" id="GO:0055085">
    <property type="term" value="P:transmembrane transport"/>
    <property type="evidence" value="ECO:0007669"/>
    <property type="project" value="InterPro"/>
</dbReference>
<feature type="transmembrane region" description="Helical" evidence="7">
    <location>
        <begin position="163"/>
        <end position="184"/>
    </location>
</feature>
<evidence type="ECO:0000256" key="4">
    <source>
        <dbReference type="ARBA" id="ARBA00022692"/>
    </source>
</evidence>
<dbReference type="SUPFAM" id="SSF161098">
    <property type="entry name" value="MetI-like"/>
    <property type="match status" value="1"/>
</dbReference>
<keyword evidence="5 7" id="KW-1133">Transmembrane helix</keyword>
<evidence type="ECO:0000256" key="1">
    <source>
        <dbReference type="ARBA" id="ARBA00004651"/>
    </source>
</evidence>
<gene>
    <name evidence="10" type="ORF">PM10SUCC1_31300</name>
</gene>
<dbReference type="EMBL" id="BSDY01000021">
    <property type="protein sequence ID" value="GLI57616.1"/>
    <property type="molecule type" value="Genomic_DNA"/>
</dbReference>
<feature type="region of interest" description="Disordered" evidence="8">
    <location>
        <begin position="308"/>
        <end position="337"/>
    </location>
</feature>
<keyword evidence="6 7" id="KW-0472">Membrane</keyword>
<organism evidence="10 11">
    <name type="scientific">Propionigenium maris DSM 9537</name>
    <dbReference type="NCBI Taxonomy" id="1123000"/>
    <lineage>
        <taxon>Bacteria</taxon>
        <taxon>Fusobacteriati</taxon>
        <taxon>Fusobacteriota</taxon>
        <taxon>Fusobacteriia</taxon>
        <taxon>Fusobacteriales</taxon>
        <taxon>Fusobacteriaceae</taxon>
        <taxon>Propionigenium</taxon>
    </lineage>
</organism>
<evidence type="ECO:0000256" key="8">
    <source>
        <dbReference type="SAM" id="MobiDB-lite"/>
    </source>
</evidence>
<feature type="transmembrane region" description="Helical" evidence="7">
    <location>
        <begin position="215"/>
        <end position="236"/>
    </location>
</feature>
<evidence type="ECO:0000256" key="7">
    <source>
        <dbReference type="RuleBase" id="RU363032"/>
    </source>
</evidence>
<keyword evidence="3" id="KW-1003">Cell membrane</keyword>
<keyword evidence="11" id="KW-1185">Reference proteome</keyword>
<evidence type="ECO:0000256" key="6">
    <source>
        <dbReference type="ARBA" id="ARBA00023136"/>
    </source>
</evidence>
<feature type="domain" description="ABC transmembrane type-1" evidence="9">
    <location>
        <begin position="97"/>
        <end position="294"/>
    </location>
</feature>
<dbReference type="PROSITE" id="PS50928">
    <property type="entry name" value="ABC_TM1"/>
    <property type="match status" value="1"/>
</dbReference>
<dbReference type="Gene3D" id="1.10.3720.10">
    <property type="entry name" value="MetI-like"/>
    <property type="match status" value="1"/>
</dbReference>
<protein>
    <submittedName>
        <fullName evidence="10">Peptide ABC transporter permease</fullName>
    </submittedName>
</protein>
<dbReference type="GO" id="GO:0005886">
    <property type="term" value="C:plasma membrane"/>
    <property type="evidence" value="ECO:0007669"/>
    <property type="project" value="UniProtKB-SubCell"/>
</dbReference>
<dbReference type="CDD" id="cd06261">
    <property type="entry name" value="TM_PBP2"/>
    <property type="match status" value="1"/>
</dbReference>
<comment type="subcellular location">
    <subcellularLocation>
        <location evidence="1 7">Cell membrane</location>
        <topology evidence="1 7">Multi-pass membrane protein</topology>
    </subcellularLocation>
</comment>
<dbReference type="InterPro" id="IPR050366">
    <property type="entry name" value="BP-dependent_transpt_permease"/>
</dbReference>